<comment type="caution">
    <text evidence="1">The sequence shown here is derived from an EMBL/GenBank/DDBJ whole genome shotgun (WGS) entry which is preliminary data.</text>
</comment>
<feature type="non-terminal residue" evidence="1">
    <location>
        <position position="1"/>
    </location>
</feature>
<dbReference type="EMBL" id="JAMZIH010001805">
    <property type="protein sequence ID" value="KAJ1677891.1"/>
    <property type="molecule type" value="Genomic_DNA"/>
</dbReference>
<accession>A0ACC1HRB8</accession>
<evidence type="ECO:0000313" key="1">
    <source>
        <dbReference type="EMBL" id="KAJ1677891.1"/>
    </source>
</evidence>
<organism evidence="1 2">
    <name type="scientific">Spiromyces aspiralis</name>
    <dbReference type="NCBI Taxonomy" id="68401"/>
    <lineage>
        <taxon>Eukaryota</taxon>
        <taxon>Fungi</taxon>
        <taxon>Fungi incertae sedis</taxon>
        <taxon>Zoopagomycota</taxon>
        <taxon>Kickxellomycotina</taxon>
        <taxon>Kickxellomycetes</taxon>
        <taxon>Kickxellales</taxon>
        <taxon>Kickxellaceae</taxon>
        <taxon>Spiromyces</taxon>
    </lineage>
</organism>
<proteinExistence type="predicted"/>
<sequence length="71" mass="8449">WHLSEYQSLTLWACSQRALPSTNWASYIRMLPQSFESLPAYALARKYTPRQLLDGFHRNDLLWKLLPRNVQ</sequence>
<feature type="non-terminal residue" evidence="1">
    <location>
        <position position="71"/>
    </location>
</feature>
<protein>
    <submittedName>
        <fullName evidence="1">Uncharacterized protein</fullName>
    </submittedName>
</protein>
<keyword evidence="2" id="KW-1185">Reference proteome</keyword>
<name>A0ACC1HRB8_9FUNG</name>
<evidence type="ECO:0000313" key="2">
    <source>
        <dbReference type="Proteomes" id="UP001145114"/>
    </source>
</evidence>
<reference evidence="1" key="1">
    <citation type="submission" date="2022-06" db="EMBL/GenBank/DDBJ databases">
        <title>Phylogenomic reconstructions and comparative analyses of Kickxellomycotina fungi.</title>
        <authorList>
            <person name="Reynolds N.K."/>
            <person name="Stajich J.E."/>
            <person name="Barry K."/>
            <person name="Grigoriev I.V."/>
            <person name="Crous P."/>
            <person name="Smith M.E."/>
        </authorList>
    </citation>
    <scope>NUCLEOTIDE SEQUENCE</scope>
    <source>
        <strain evidence="1">RSA 2271</strain>
    </source>
</reference>
<dbReference type="Proteomes" id="UP001145114">
    <property type="component" value="Unassembled WGS sequence"/>
</dbReference>
<gene>
    <name evidence="1" type="ORF">EV182_005227</name>
</gene>